<gene>
    <name evidence="1" type="ORF">GCM10023331_39450</name>
</gene>
<dbReference type="Proteomes" id="UP001500298">
    <property type="component" value="Unassembled WGS sequence"/>
</dbReference>
<evidence type="ECO:0008006" key="3">
    <source>
        <dbReference type="Google" id="ProtNLM"/>
    </source>
</evidence>
<protein>
    <recommendedName>
        <fullName evidence="3">Lipoprotein</fullName>
    </recommendedName>
</protein>
<sequence>MSKLIKTLIPLILLIATTIVFSCKTNQPLNTQLIEIDETKIGIESEAFRGTIYTEKYPHNYLFLSEVDSTSYRWTPSQDEILKTESILRNKLKESAQYVPMNGASGCPIIHKKLKHYYRQYVAFKNEKGERIIHINCHWDKKRNYYAYDTDYTLVMDGCSYYWSVSVNLDTGELFDLWVNGVA</sequence>
<dbReference type="EMBL" id="BAABJX010000065">
    <property type="protein sequence ID" value="GAA4850874.1"/>
    <property type="molecule type" value="Genomic_DNA"/>
</dbReference>
<organism evidence="1 2">
    <name type="scientific">Algivirga pacifica</name>
    <dbReference type="NCBI Taxonomy" id="1162670"/>
    <lineage>
        <taxon>Bacteria</taxon>
        <taxon>Pseudomonadati</taxon>
        <taxon>Bacteroidota</taxon>
        <taxon>Cytophagia</taxon>
        <taxon>Cytophagales</taxon>
        <taxon>Flammeovirgaceae</taxon>
        <taxon>Algivirga</taxon>
    </lineage>
</organism>
<evidence type="ECO:0000313" key="1">
    <source>
        <dbReference type="EMBL" id="GAA4850874.1"/>
    </source>
</evidence>
<evidence type="ECO:0000313" key="2">
    <source>
        <dbReference type="Proteomes" id="UP001500298"/>
    </source>
</evidence>
<comment type="caution">
    <text evidence="1">The sequence shown here is derived from an EMBL/GenBank/DDBJ whole genome shotgun (WGS) entry which is preliminary data.</text>
</comment>
<dbReference type="RefSeq" id="WP_345374996.1">
    <property type="nucleotide sequence ID" value="NZ_BAABJX010000065.1"/>
</dbReference>
<name>A0ABP9DM81_9BACT</name>
<reference evidence="2" key="1">
    <citation type="journal article" date="2019" name="Int. J. Syst. Evol. Microbiol.">
        <title>The Global Catalogue of Microorganisms (GCM) 10K type strain sequencing project: providing services to taxonomists for standard genome sequencing and annotation.</title>
        <authorList>
            <consortium name="The Broad Institute Genomics Platform"/>
            <consortium name="The Broad Institute Genome Sequencing Center for Infectious Disease"/>
            <person name="Wu L."/>
            <person name="Ma J."/>
        </authorList>
    </citation>
    <scope>NUCLEOTIDE SEQUENCE [LARGE SCALE GENOMIC DNA]</scope>
    <source>
        <strain evidence="2">JCM 18326</strain>
    </source>
</reference>
<proteinExistence type="predicted"/>
<dbReference type="PROSITE" id="PS51257">
    <property type="entry name" value="PROKAR_LIPOPROTEIN"/>
    <property type="match status" value="1"/>
</dbReference>
<accession>A0ABP9DM81</accession>
<keyword evidence="2" id="KW-1185">Reference proteome</keyword>